<name>A0A2V4A6B7_9BACT</name>
<accession>A0A2V4A6B7</accession>
<evidence type="ECO:0000256" key="1">
    <source>
        <dbReference type="SAM" id="Phobius"/>
    </source>
</evidence>
<organism evidence="3 4">
    <name type="scientific">Marinifilum breve</name>
    <dbReference type="NCBI Taxonomy" id="2184082"/>
    <lineage>
        <taxon>Bacteria</taxon>
        <taxon>Pseudomonadati</taxon>
        <taxon>Bacteroidota</taxon>
        <taxon>Bacteroidia</taxon>
        <taxon>Marinilabiliales</taxon>
        <taxon>Marinifilaceae</taxon>
    </lineage>
</organism>
<dbReference type="InterPro" id="IPR021994">
    <property type="entry name" value="DUF3592"/>
</dbReference>
<feature type="transmembrane region" description="Helical" evidence="1">
    <location>
        <begin position="7"/>
        <end position="25"/>
    </location>
</feature>
<feature type="domain" description="DUF3592" evidence="2">
    <location>
        <begin position="39"/>
        <end position="112"/>
    </location>
</feature>
<reference evidence="3 4" key="1">
    <citation type="submission" date="2018-05" db="EMBL/GenBank/DDBJ databases">
        <title>Marinifilum breve JC075T sp. nov., a marine bacterium isolated from Yongle Blue Hole in the South China Sea.</title>
        <authorList>
            <person name="Fu T."/>
        </authorList>
    </citation>
    <scope>NUCLEOTIDE SEQUENCE [LARGE SCALE GENOMIC DNA]</scope>
    <source>
        <strain evidence="3 4">JC075</strain>
    </source>
</reference>
<keyword evidence="1" id="KW-1133">Transmembrane helix</keyword>
<dbReference type="OrthoDB" id="2242169at2"/>
<protein>
    <submittedName>
        <fullName evidence="3">DUF3592 domain-containing protein</fullName>
    </submittedName>
</protein>
<feature type="transmembrane region" description="Helical" evidence="1">
    <location>
        <begin position="112"/>
        <end position="137"/>
    </location>
</feature>
<sequence>MGIPKTVKYFFAIVGLIVLTGSFIVSMNRYAFVKASIKTEGEVVELVSVRSSSTTSSSTTYAPCICFFDEHGRLVEFVSSISSSPASYDVGERVEIIYDPEAPEEARVNGFFHIWGLASVSGLFGAIFFTIGFLLIYSEKRKQYIEKYLKRNGLRITPDYLWTELNESYSVNDKHPYQIMALWTNPSDSEEHLFVSENIWFDPSHFIGKENITVLIDIKNPKRYFVDLPFLEKEKNVPE</sequence>
<dbReference type="RefSeq" id="WP_110359077.1">
    <property type="nucleotide sequence ID" value="NZ_QFLI01000001.1"/>
</dbReference>
<keyword evidence="1" id="KW-0812">Transmembrane</keyword>
<proteinExistence type="predicted"/>
<evidence type="ECO:0000313" key="4">
    <source>
        <dbReference type="Proteomes" id="UP000248079"/>
    </source>
</evidence>
<keyword evidence="4" id="KW-1185">Reference proteome</keyword>
<evidence type="ECO:0000259" key="2">
    <source>
        <dbReference type="Pfam" id="PF12158"/>
    </source>
</evidence>
<dbReference type="AlphaFoldDB" id="A0A2V4A6B7"/>
<dbReference type="EMBL" id="QFLI01000001">
    <property type="protein sequence ID" value="PXY02920.1"/>
    <property type="molecule type" value="Genomic_DNA"/>
</dbReference>
<evidence type="ECO:0000313" key="3">
    <source>
        <dbReference type="EMBL" id="PXY02920.1"/>
    </source>
</evidence>
<comment type="caution">
    <text evidence="3">The sequence shown here is derived from an EMBL/GenBank/DDBJ whole genome shotgun (WGS) entry which is preliminary data.</text>
</comment>
<dbReference type="Proteomes" id="UP000248079">
    <property type="component" value="Unassembled WGS sequence"/>
</dbReference>
<keyword evidence="1" id="KW-0472">Membrane</keyword>
<dbReference type="Pfam" id="PF12158">
    <property type="entry name" value="DUF3592"/>
    <property type="match status" value="1"/>
</dbReference>
<gene>
    <name evidence="3" type="ORF">DF185_02165</name>
</gene>